<evidence type="ECO:0000313" key="3">
    <source>
        <dbReference type="EMBL" id="GBQ89439.1"/>
    </source>
</evidence>
<evidence type="ECO:0000313" key="4">
    <source>
        <dbReference type="Proteomes" id="UP001062776"/>
    </source>
</evidence>
<name>A0ABQ0Q3C0_9PROT</name>
<proteinExistence type="predicted"/>
<evidence type="ECO:0008006" key="5">
    <source>
        <dbReference type="Google" id="ProtNLM"/>
    </source>
</evidence>
<dbReference type="InterPro" id="IPR011042">
    <property type="entry name" value="6-blade_b-propeller_TolB-like"/>
</dbReference>
<dbReference type="PANTHER" id="PTHR10009:SF18">
    <property type="entry name" value="PROTEIN YELLOW-LIKE PROTEIN"/>
    <property type="match status" value="1"/>
</dbReference>
<organism evidence="3 4">
    <name type="scientific">Asaia krungthepensis NRIC 0535</name>
    <dbReference type="NCBI Taxonomy" id="1307925"/>
    <lineage>
        <taxon>Bacteria</taxon>
        <taxon>Pseudomonadati</taxon>
        <taxon>Pseudomonadota</taxon>
        <taxon>Alphaproteobacteria</taxon>
        <taxon>Acetobacterales</taxon>
        <taxon>Acetobacteraceae</taxon>
        <taxon>Asaia</taxon>
    </lineage>
</organism>
<dbReference type="Pfam" id="PF03022">
    <property type="entry name" value="MRJP"/>
    <property type="match status" value="1"/>
</dbReference>
<comment type="subcellular location">
    <subcellularLocation>
        <location evidence="1">Secreted</location>
    </subcellularLocation>
</comment>
<dbReference type="SUPFAM" id="SSF63829">
    <property type="entry name" value="Calcium-dependent phosphotriesterase"/>
    <property type="match status" value="1"/>
</dbReference>
<comment type="caution">
    <text evidence="3">The sequence shown here is derived from an EMBL/GenBank/DDBJ whole genome shotgun (WGS) entry which is preliminary data.</text>
</comment>
<dbReference type="Proteomes" id="UP001062776">
    <property type="component" value="Unassembled WGS sequence"/>
</dbReference>
<keyword evidence="4" id="KW-1185">Reference proteome</keyword>
<evidence type="ECO:0000256" key="1">
    <source>
        <dbReference type="ARBA" id="ARBA00004613"/>
    </source>
</evidence>
<protein>
    <recommendedName>
        <fullName evidence="5">Major royal jelly protein</fullName>
    </recommendedName>
</protein>
<reference evidence="3" key="1">
    <citation type="submission" date="2013-04" db="EMBL/GenBank/DDBJ databases">
        <title>The genome sequencing project of 58 acetic acid bacteria.</title>
        <authorList>
            <person name="Okamoto-Kainuma A."/>
            <person name="Ishikawa M."/>
            <person name="Umino S."/>
            <person name="Koizumi Y."/>
            <person name="Shiwa Y."/>
            <person name="Yoshikawa H."/>
            <person name="Matsutani M."/>
            <person name="Matsushita K."/>
        </authorList>
    </citation>
    <scope>NUCLEOTIDE SEQUENCE</scope>
    <source>
        <strain evidence="3">NRIC 0535</strain>
    </source>
</reference>
<dbReference type="RefSeq" id="WP_264815665.1">
    <property type="nucleotide sequence ID" value="NZ_BAPV01000013.1"/>
</dbReference>
<keyword evidence="2" id="KW-0964">Secreted</keyword>
<evidence type="ECO:0000256" key="2">
    <source>
        <dbReference type="ARBA" id="ARBA00022525"/>
    </source>
</evidence>
<dbReference type="InterPro" id="IPR017996">
    <property type="entry name" value="MRJP/yellow-related"/>
</dbReference>
<dbReference type="EMBL" id="BAPV01000013">
    <property type="protein sequence ID" value="GBQ89439.1"/>
    <property type="molecule type" value="Genomic_DNA"/>
</dbReference>
<dbReference type="Gene3D" id="2.120.10.30">
    <property type="entry name" value="TolB, C-terminal domain"/>
    <property type="match status" value="1"/>
</dbReference>
<accession>A0ABQ0Q3C0</accession>
<sequence>MRLVETLFSLRTRLRQFAPIMGVFLLVAAPACFAEPAHIEAQNISLDWNAVALAQGHIFVAGPRWTGFPGPSVATVTPEGMLRPFPSPEWNDWKPGQDARTRFVSVNALHLGPDGTLWVVDTGSPQFGGAIVRGGAKLVRIDPANGKIVHVYPMGPDAAPDGSYIDDIRFNGDHAYLTDAGTGAILVLDIPSGTFRRVLAGHPATMARKDRPIVVDGQIVRIADGTPLRVNVDPLEVSPDGRTLYFGPLEGPWSQVPTRALDDSTLSPEALAASVTPWADLPPIGGSLMDKQGTLYFLALGDDTIYRRESNGKITALLTDHRLHWADAPFLSTDDRLWFPVAQLDRLAQFNHGHSAIRQPFLMMSVAIRN</sequence>
<gene>
    <name evidence="3" type="ORF">AA0535_1795</name>
</gene>
<dbReference type="PANTHER" id="PTHR10009">
    <property type="entry name" value="PROTEIN YELLOW-RELATED"/>
    <property type="match status" value="1"/>
</dbReference>